<dbReference type="PANTHER" id="PTHR42709:SF6">
    <property type="entry name" value="UNDECAPRENYL PHOSPHATE TRANSPORTER A"/>
    <property type="match status" value="1"/>
</dbReference>
<evidence type="ECO:0000256" key="1">
    <source>
        <dbReference type="ARBA" id="ARBA00004651"/>
    </source>
</evidence>
<dbReference type="eggNOG" id="COG0607">
    <property type="taxonomic scope" value="Bacteria"/>
</dbReference>
<evidence type="ECO:0000256" key="2">
    <source>
        <dbReference type="ARBA" id="ARBA00022475"/>
    </source>
</evidence>
<dbReference type="Gene3D" id="3.40.250.10">
    <property type="entry name" value="Rhodanese-like domain"/>
    <property type="match status" value="1"/>
</dbReference>
<dbReference type="Pfam" id="PF00581">
    <property type="entry name" value="Rhodanese"/>
    <property type="match status" value="1"/>
</dbReference>
<evidence type="ECO:0000256" key="5">
    <source>
        <dbReference type="ARBA" id="ARBA00023136"/>
    </source>
</evidence>
<evidence type="ECO:0000313" key="8">
    <source>
        <dbReference type="EMBL" id="BAG47094.1"/>
    </source>
</evidence>
<dbReference type="Proteomes" id="UP000008815">
    <property type="component" value="Chromosome 2"/>
</dbReference>
<dbReference type="AlphaFoldDB" id="A0A0H3KTY7"/>
<dbReference type="InterPro" id="IPR032816">
    <property type="entry name" value="VTT_dom"/>
</dbReference>
<evidence type="ECO:0000313" key="9">
    <source>
        <dbReference type="Proteomes" id="UP000008815"/>
    </source>
</evidence>
<organism evidence="8 9">
    <name type="scientific">Burkholderia multivorans (strain ATCC 17616 / 249)</name>
    <dbReference type="NCBI Taxonomy" id="395019"/>
    <lineage>
        <taxon>Bacteria</taxon>
        <taxon>Pseudomonadati</taxon>
        <taxon>Pseudomonadota</taxon>
        <taxon>Betaproteobacteria</taxon>
        <taxon>Burkholderiales</taxon>
        <taxon>Burkholderiaceae</taxon>
        <taxon>Burkholderia</taxon>
        <taxon>Burkholderia cepacia complex</taxon>
    </lineage>
</organism>
<dbReference type="KEGG" id="bmj:BMULJ_05256"/>
<keyword evidence="3 6" id="KW-0812">Transmembrane</keyword>
<dbReference type="RefSeq" id="WP_012216260.1">
    <property type="nucleotide sequence ID" value="NC_010086.1"/>
</dbReference>
<keyword evidence="9" id="KW-1185">Reference proteome</keyword>
<dbReference type="KEGG" id="bmu:Bmul_3269"/>
<evidence type="ECO:0000256" key="4">
    <source>
        <dbReference type="ARBA" id="ARBA00022989"/>
    </source>
</evidence>
<dbReference type="HOGENOM" id="CLU_058197_0_0_4"/>
<keyword evidence="5 6" id="KW-0472">Membrane</keyword>
<reference evidence="8 9" key="1">
    <citation type="submission" date="2007-04" db="EMBL/GenBank/DDBJ databases">
        <title>Complete genome sequence of Burkholderia multivorans ATCC 17616.</title>
        <authorList>
            <person name="Ohtsubo Y."/>
            <person name="Yamashita A."/>
            <person name="Kurokawa K."/>
            <person name="Takami H."/>
            <person name="Yuhara S."/>
            <person name="Nishiyama E."/>
            <person name="Endo R."/>
            <person name="Miyazaki R."/>
            <person name="Ono A."/>
            <person name="Yano K."/>
            <person name="Ito M."/>
            <person name="Sota M."/>
            <person name="Yuji N."/>
            <person name="Hattori M."/>
            <person name="Tsuda M."/>
        </authorList>
    </citation>
    <scope>NUCLEOTIDE SEQUENCE [LARGE SCALE GENOMIC DNA]</scope>
    <source>
        <strain evidence="9">ATCC 17616 / 249</strain>
    </source>
</reference>
<dbReference type="CDD" id="cd01444">
    <property type="entry name" value="GlpE_ST"/>
    <property type="match status" value="1"/>
</dbReference>
<feature type="transmembrane region" description="Helical" evidence="6">
    <location>
        <begin position="105"/>
        <end position="130"/>
    </location>
</feature>
<dbReference type="InterPro" id="IPR051311">
    <property type="entry name" value="DedA_domain"/>
</dbReference>
<proteinExistence type="predicted"/>
<dbReference type="InterPro" id="IPR001763">
    <property type="entry name" value="Rhodanese-like_dom"/>
</dbReference>
<dbReference type="InterPro" id="IPR023695">
    <property type="entry name" value="Thiosulf_sulfurTrfase"/>
</dbReference>
<dbReference type="GO" id="GO:0005737">
    <property type="term" value="C:cytoplasm"/>
    <property type="evidence" value="ECO:0007669"/>
    <property type="project" value="InterPro"/>
</dbReference>
<keyword evidence="2" id="KW-1003">Cell membrane</keyword>
<keyword evidence="4 6" id="KW-1133">Transmembrane helix</keyword>
<protein>
    <submittedName>
        <fullName evidence="8">DedA family protein</fullName>
    </submittedName>
</protein>
<feature type="transmembrane region" description="Helical" evidence="6">
    <location>
        <begin position="172"/>
        <end position="191"/>
    </location>
</feature>
<dbReference type="GO" id="GO:0004792">
    <property type="term" value="F:thiosulfate-cyanide sulfurtransferase activity"/>
    <property type="evidence" value="ECO:0007669"/>
    <property type="project" value="InterPro"/>
</dbReference>
<feature type="transmembrane region" description="Helical" evidence="6">
    <location>
        <begin position="12"/>
        <end position="39"/>
    </location>
</feature>
<dbReference type="PROSITE" id="PS50206">
    <property type="entry name" value="RHODANESE_3"/>
    <property type="match status" value="1"/>
</dbReference>
<dbReference type="SUPFAM" id="SSF52821">
    <property type="entry name" value="Rhodanese/Cell cycle control phosphatase"/>
    <property type="match status" value="1"/>
</dbReference>
<sequence>MLRDLVAQYGPLLVFANVLAAAIGLPVPAMPTLVLFGAMAAMHPAMIGSQLATVIALSVLGALLGDTVWYVAGRRYGGATLKTICRLSLSRDTCVKKTERFFGRYGVRVLAVARFIPGLSLVSVPMAGALHTRYRTFVGYDALGAALWTIAGLVAGLVFYRQIDWLFAGASRLGHAVLVVIIALLAVYAAIRWVRRRALIRQLAHARIGVDELDALLRDDAAPVILDVRSPEHRKLDPFTIPGAQFADERQIADIVARYPLTQKFVVYCSCPNEVTAALMAKRLLDAGFTDALALRGGLDAWRDTGRELASLATDLPPAANEPVAGLHKPA</sequence>
<dbReference type="GO" id="GO:0005886">
    <property type="term" value="C:plasma membrane"/>
    <property type="evidence" value="ECO:0007669"/>
    <property type="project" value="UniProtKB-SubCell"/>
</dbReference>
<evidence type="ECO:0000256" key="6">
    <source>
        <dbReference type="SAM" id="Phobius"/>
    </source>
</evidence>
<dbReference type="eggNOG" id="COG0586">
    <property type="taxonomic scope" value="Bacteria"/>
</dbReference>
<dbReference type="InterPro" id="IPR036873">
    <property type="entry name" value="Rhodanese-like_dom_sf"/>
</dbReference>
<dbReference type="PANTHER" id="PTHR42709">
    <property type="entry name" value="ALKALINE PHOSPHATASE LIKE PROTEIN"/>
    <property type="match status" value="1"/>
</dbReference>
<accession>A0A0H3KTY7</accession>
<evidence type="ECO:0000256" key="3">
    <source>
        <dbReference type="ARBA" id="ARBA00022692"/>
    </source>
</evidence>
<dbReference type="Pfam" id="PF09335">
    <property type="entry name" value="VTT_dom"/>
    <property type="match status" value="1"/>
</dbReference>
<name>A0A0H3KTY7_BURM1</name>
<evidence type="ECO:0000259" key="7">
    <source>
        <dbReference type="PROSITE" id="PS50206"/>
    </source>
</evidence>
<dbReference type="EMBL" id="AP009386">
    <property type="protein sequence ID" value="BAG47094.1"/>
    <property type="molecule type" value="Genomic_DNA"/>
</dbReference>
<feature type="transmembrane region" description="Helical" evidence="6">
    <location>
        <begin position="51"/>
        <end position="72"/>
    </location>
</feature>
<feature type="domain" description="Rhodanese" evidence="7">
    <location>
        <begin position="219"/>
        <end position="311"/>
    </location>
</feature>
<gene>
    <name evidence="8" type="ordered locus">BMULJ_05256</name>
</gene>
<feature type="transmembrane region" description="Helical" evidence="6">
    <location>
        <begin position="142"/>
        <end position="160"/>
    </location>
</feature>
<comment type="subcellular location">
    <subcellularLocation>
        <location evidence="1">Cell membrane</location>
        <topology evidence="1">Multi-pass membrane protein</topology>
    </subcellularLocation>
</comment>
<dbReference type="SMART" id="SM00450">
    <property type="entry name" value="RHOD"/>
    <property type="match status" value="1"/>
</dbReference>
<dbReference type="STRING" id="395019.BMULJ_05256"/>